<dbReference type="AlphaFoldDB" id="A0A1G6NMK5"/>
<protein>
    <recommendedName>
        <fullName evidence="3">DUF4125 family protein</fullName>
    </recommendedName>
</protein>
<dbReference type="InterPro" id="IPR025191">
    <property type="entry name" value="DUF4125"/>
</dbReference>
<evidence type="ECO:0000313" key="1">
    <source>
        <dbReference type="EMBL" id="SDC68506.1"/>
    </source>
</evidence>
<dbReference type="RefSeq" id="WP_090847890.1">
    <property type="nucleotide sequence ID" value="NZ_FMZL01000039.1"/>
</dbReference>
<sequence>MACSRCGCAACAGTGDARRPSYGRRLERRGDVKRFFSLSAVQGIAAERGVRGDLLEELERVVALEWEQFDAVLGLNGRAGCQDDLRRFSAYRCAQYLAFPHGLIPRVLAELEQAELSGRNLVEEKYARMMAATDSAEFNRTWANALPLTSPVKRGALRQLRKLLAPVLAQAARELPQAHRHARPDVSSAGTVSALDYFLAELEGYSLSTIFYLRDELARPGTGTNPIESSYVLAARLLEATEVGA</sequence>
<gene>
    <name evidence="1" type="ORF">SAMN04487824_1394</name>
</gene>
<proteinExistence type="predicted"/>
<dbReference type="EMBL" id="FMZL01000039">
    <property type="protein sequence ID" value="SDC68506.1"/>
    <property type="molecule type" value="Genomic_DNA"/>
</dbReference>
<keyword evidence="2" id="KW-1185">Reference proteome</keyword>
<reference evidence="2" key="1">
    <citation type="submission" date="2016-10" db="EMBL/GenBank/DDBJ databases">
        <authorList>
            <person name="Varghese N."/>
            <person name="Submissions S."/>
        </authorList>
    </citation>
    <scope>NUCLEOTIDE SEQUENCE [LARGE SCALE GENOMIC DNA]</scope>
    <source>
        <strain evidence="2">DSM 22619</strain>
    </source>
</reference>
<dbReference type="STRING" id="604330.SAMN04489857_0186"/>
<dbReference type="Proteomes" id="UP000198528">
    <property type="component" value="Unassembled WGS sequence"/>
</dbReference>
<evidence type="ECO:0008006" key="3">
    <source>
        <dbReference type="Google" id="ProtNLM"/>
    </source>
</evidence>
<evidence type="ECO:0000313" key="2">
    <source>
        <dbReference type="Proteomes" id="UP000198528"/>
    </source>
</evidence>
<name>A0A1G6NMK5_9ACTN</name>
<accession>A0A1G6NMK5</accession>
<organism evidence="1 2">
    <name type="scientific">Parafannyhessea umbonata</name>
    <dbReference type="NCBI Taxonomy" id="604330"/>
    <lineage>
        <taxon>Bacteria</taxon>
        <taxon>Bacillati</taxon>
        <taxon>Actinomycetota</taxon>
        <taxon>Coriobacteriia</taxon>
        <taxon>Coriobacteriales</taxon>
        <taxon>Atopobiaceae</taxon>
        <taxon>Parafannyhessea</taxon>
    </lineage>
</organism>
<dbReference type="Pfam" id="PF13526">
    <property type="entry name" value="DUF4125"/>
    <property type="match status" value="1"/>
</dbReference>